<proteinExistence type="predicted"/>
<keyword evidence="3" id="KW-1185">Reference proteome</keyword>
<dbReference type="EMBL" id="JACOGA010000002">
    <property type="protein sequence ID" value="MBC3872549.1"/>
    <property type="molecule type" value="Genomic_DNA"/>
</dbReference>
<keyword evidence="1" id="KW-0732">Signal</keyword>
<evidence type="ECO:0000313" key="3">
    <source>
        <dbReference type="Proteomes" id="UP000624279"/>
    </source>
</evidence>
<gene>
    <name evidence="2" type="ORF">H8K55_03030</name>
</gene>
<dbReference type="Proteomes" id="UP000624279">
    <property type="component" value="Unassembled WGS sequence"/>
</dbReference>
<organism evidence="2 3">
    <name type="scientific">Undibacterium flavidum</name>
    <dbReference type="NCBI Taxonomy" id="2762297"/>
    <lineage>
        <taxon>Bacteria</taxon>
        <taxon>Pseudomonadati</taxon>
        <taxon>Pseudomonadota</taxon>
        <taxon>Betaproteobacteria</taxon>
        <taxon>Burkholderiales</taxon>
        <taxon>Oxalobacteraceae</taxon>
        <taxon>Undibacterium</taxon>
    </lineage>
</organism>
<reference evidence="2 3" key="1">
    <citation type="submission" date="2020-08" db="EMBL/GenBank/DDBJ databases">
        <title>Novel species isolated from subtropical streams in China.</title>
        <authorList>
            <person name="Lu H."/>
        </authorList>
    </citation>
    <scope>NUCLEOTIDE SEQUENCE [LARGE SCALE GENOMIC DNA]</scope>
    <source>
        <strain evidence="2 3">LX15W</strain>
    </source>
</reference>
<evidence type="ECO:0000256" key="1">
    <source>
        <dbReference type="SAM" id="SignalP"/>
    </source>
</evidence>
<comment type="caution">
    <text evidence="2">The sequence shown here is derived from an EMBL/GenBank/DDBJ whole genome shotgun (WGS) entry which is preliminary data.</text>
</comment>
<evidence type="ECO:0000313" key="2">
    <source>
        <dbReference type="EMBL" id="MBC3872549.1"/>
    </source>
</evidence>
<accession>A0ABR6Y7H9</accession>
<dbReference type="RefSeq" id="WP_186940540.1">
    <property type="nucleotide sequence ID" value="NZ_JACOGA010000002.1"/>
</dbReference>
<feature type="signal peptide" evidence="1">
    <location>
        <begin position="1"/>
        <end position="33"/>
    </location>
</feature>
<sequence>MNSQKKIIWKFGFKVICVVSLGFATFSSSNALACSVVFYDTRGFQSSHHLPANARGVLFRWEAAEVAHIGNARIVNKLPVPLSAKQFAVSESDRLTPISVVIKKVELPSNNKSDDKYFYIADPELKACFDTRNLGSQSETCAAPEMRIANGDDIAKFLDQGKIRDVSIEFQRENGLFRIEPVLGFNEGKRYKFKFIDEVHQSHMSSNNTEAEVEIDAPLLLSAADRLTLESDLVPTLSWRGDGFGLSSACGDGIRPHPIFQKEIEFHLPQAFAPYRKFMYFRSEELTTQSELSVPAAPLRTVASASDLSLLNQAIVQHIDGFLQTRNGSSKVFAHALCSARAHATPRTISLRGYTALLEMGDTLLTSAPIEINFLGAADNICYGAPLLERVLAENAAPQITAAVCDLTAGPFRDVDPVQILTLLHRVPITNTPNGNDERRFCLADALVHTASQIKDLDSASAERVFSQLLSLTGKSVDGDSSNLDDIRKFSNQLQSRINAASKDSDLDASVFSSTAKILAKRYVAYGRTNSNEDFSLARTLKGMGVSAQDAIPVLLGSLDNVTTSPPWEIFRVMLAIAPKDHRVIAATLDASDKNRDAKSALTRIKVETINNAETLLLIAEKSPYDDQRKTAFQLLFKKPEYSHRVSLALMSLAFQDKRDVQNRELIARLRKLKNDDQRCIEIFFSVPGFSDEKTWWLKQMGSRAAISAPRLLKEFSMWNDAVYYFNLIDTLKVIDVTKRSLRKAYQIARQSEVAEIRDAAKSGLVELNAGRRK</sequence>
<evidence type="ECO:0008006" key="4">
    <source>
        <dbReference type="Google" id="ProtNLM"/>
    </source>
</evidence>
<feature type="chain" id="PRO_5045440244" description="HEAT repeat protein" evidence="1">
    <location>
        <begin position="34"/>
        <end position="774"/>
    </location>
</feature>
<name>A0ABR6Y7H9_9BURK</name>
<protein>
    <recommendedName>
        <fullName evidence="4">HEAT repeat protein</fullName>
    </recommendedName>
</protein>